<accession>A0ABS6BG40</accession>
<reference evidence="2 3" key="1">
    <citation type="submission" date="2021-06" db="EMBL/GenBank/DDBJ databases">
        <title>Sphingomonas sp. XMGL2, whole genome shotgun sequencing project.</title>
        <authorList>
            <person name="Zhao G."/>
            <person name="Shen L."/>
        </authorList>
    </citation>
    <scope>NUCLEOTIDE SEQUENCE [LARGE SCALE GENOMIC DNA]</scope>
    <source>
        <strain evidence="2 3">XMGL2</strain>
    </source>
</reference>
<keyword evidence="3" id="KW-1185">Reference proteome</keyword>
<gene>
    <name evidence="2" type="ORF">KOF26_02870</name>
</gene>
<dbReference type="GO" id="GO:0016787">
    <property type="term" value="F:hydrolase activity"/>
    <property type="evidence" value="ECO:0007669"/>
    <property type="project" value="UniProtKB-KW"/>
</dbReference>
<feature type="domain" description="Cell wall hydrolase SleB" evidence="1">
    <location>
        <begin position="107"/>
        <end position="214"/>
    </location>
</feature>
<dbReference type="InterPro" id="IPR011105">
    <property type="entry name" value="Cell_wall_hydrolase_SleB"/>
</dbReference>
<comment type="caution">
    <text evidence="2">The sequence shown here is derived from an EMBL/GenBank/DDBJ whole genome shotgun (WGS) entry which is preliminary data.</text>
</comment>
<protein>
    <submittedName>
        <fullName evidence="2">Cell wall hydrolase</fullName>
    </submittedName>
</protein>
<sequence length="219" mass="24191">MASTVRRRRRRSRRAVRRRSRTATTLLLLAMGGLWLAARGGWRSILPVAPPPVNLDMEQARALNASVPIIAGGLAAARPYHFRGTPAAREQAVQCLATAALYEAGSDADGQKAVIQVVLNRVARPQYPKTVCGVVYQGSSRSTGCQFSFTCDGSLTRRPEHKGWTAARAAARRALNGYVFAPVGRATHYHTDWTVPYWMPTLDKIAQIRSHIFYRPHRG</sequence>
<proteinExistence type="predicted"/>
<evidence type="ECO:0000259" key="1">
    <source>
        <dbReference type="Pfam" id="PF07486"/>
    </source>
</evidence>
<name>A0ABS6BG40_9SPHN</name>
<dbReference type="Proteomes" id="UP000776276">
    <property type="component" value="Unassembled WGS sequence"/>
</dbReference>
<dbReference type="EMBL" id="JAHKRT010000001">
    <property type="protein sequence ID" value="MBU3076796.1"/>
    <property type="molecule type" value="Genomic_DNA"/>
</dbReference>
<organism evidence="2 3">
    <name type="scientific">Sphingomonas quercus</name>
    <dbReference type="NCBI Taxonomy" id="2842451"/>
    <lineage>
        <taxon>Bacteria</taxon>
        <taxon>Pseudomonadati</taxon>
        <taxon>Pseudomonadota</taxon>
        <taxon>Alphaproteobacteria</taxon>
        <taxon>Sphingomonadales</taxon>
        <taxon>Sphingomonadaceae</taxon>
        <taxon>Sphingomonas</taxon>
    </lineage>
</organism>
<evidence type="ECO:0000313" key="3">
    <source>
        <dbReference type="Proteomes" id="UP000776276"/>
    </source>
</evidence>
<keyword evidence="2" id="KW-0378">Hydrolase</keyword>
<evidence type="ECO:0000313" key="2">
    <source>
        <dbReference type="EMBL" id="MBU3076796.1"/>
    </source>
</evidence>
<dbReference type="Pfam" id="PF07486">
    <property type="entry name" value="Hydrolase_2"/>
    <property type="match status" value="1"/>
</dbReference>